<dbReference type="EMBL" id="LR796421">
    <property type="protein sequence ID" value="CAB4142861.1"/>
    <property type="molecule type" value="Genomic_DNA"/>
</dbReference>
<name>A0A6J5M9S2_9CAUD</name>
<accession>A0A6J5M9S2</accession>
<protein>
    <submittedName>
        <fullName evidence="1">Uncharacterized protein</fullName>
    </submittedName>
</protein>
<evidence type="ECO:0000313" key="1">
    <source>
        <dbReference type="EMBL" id="CAB4142861.1"/>
    </source>
</evidence>
<reference evidence="1" key="1">
    <citation type="submission" date="2020-04" db="EMBL/GenBank/DDBJ databases">
        <authorList>
            <person name="Chiriac C."/>
            <person name="Salcher M."/>
            <person name="Ghai R."/>
            <person name="Kavagutti S V."/>
        </authorList>
    </citation>
    <scope>NUCLEOTIDE SEQUENCE</scope>
</reference>
<organism evidence="1">
    <name type="scientific">uncultured Caudovirales phage</name>
    <dbReference type="NCBI Taxonomy" id="2100421"/>
    <lineage>
        <taxon>Viruses</taxon>
        <taxon>Duplodnaviria</taxon>
        <taxon>Heunggongvirae</taxon>
        <taxon>Uroviricota</taxon>
        <taxon>Caudoviricetes</taxon>
        <taxon>Peduoviridae</taxon>
        <taxon>Maltschvirus</taxon>
        <taxon>Maltschvirus maltsch</taxon>
    </lineage>
</organism>
<gene>
    <name evidence="1" type="ORF">UFOVP450_38</name>
</gene>
<proteinExistence type="predicted"/>
<sequence>MTPEQFVNYAKGLANTAIMSGAQVDPRQLLAAANNVQETIQQYKQRLND</sequence>